<dbReference type="Pfam" id="PF10615">
    <property type="entry name" value="DUF2470"/>
    <property type="match status" value="1"/>
</dbReference>
<organism evidence="2 3">
    <name type="scientific">Thermomonospora cellulosilytica</name>
    <dbReference type="NCBI Taxonomy" id="1411118"/>
    <lineage>
        <taxon>Bacteria</taxon>
        <taxon>Bacillati</taxon>
        <taxon>Actinomycetota</taxon>
        <taxon>Actinomycetes</taxon>
        <taxon>Streptosporangiales</taxon>
        <taxon>Thermomonosporaceae</taxon>
        <taxon>Thermomonospora</taxon>
    </lineage>
</organism>
<dbReference type="AlphaFoldDB" id="A0A7W3R6J4"/>
<sequence>MTRTDEEGIAVERNPFTAEVVEAVCRHMNEDHAEDSVLIVRALGGQAEATAAVMTGLDADGIEFSAEVAGRPVPVRIPFAERLTERAQVRAEVVRMYHEARARLGLPPRSG</sequence>
<feature type="domain" description="DUF2470" evidence="1">
    <location>
        <begin position="23"/>
        <end position="96"/>
    </location>
</feature>
<dbReference type="Proteomes" id="UP000539313">
    <property type="component" value="Unassembled WGS sequence"/>
</dbReference>
<dbReference type="Gene3D" id="3.20.180.10">
    <property type="entry name" value="PNP-oxidase-like"/>
    <property type="match status" value="1"/>
</dbReference>
<keyword evidence="3" id="KW-1185">Reference proteome</keyword>
<gene>
    <name evidence="2" type="ORF">HNR21_001115</name>
</gene>
<dbReference type="InterPro" id="IPR019595">
    <property type="entry name" value="DUF2470"/>
</dbReference>
<name>A0A7W3R6J4_9ACTN</name>
<reference evidence="2 3" key="1">
    <citation type="submission" date="2020-08" db="EMBL/GenBank/DDBJ databases">
        <title>Sequencing the genomes of 1000 actinobacteria strains.</title>
        <authorList>
            <person name="Klenk H.-P."/>
        </authorList>
    </citation>
    <scope>NUCLEOTIDE SEQUENCE [LARGE SCALE GENOMIC DNA]</scope>
    <source>
        <strain evidence="2 3">DSM 45823</strain>
    </source>
</reference>
<proteinExistence type="predicted"/>
<evidence type="ECO:0000313" key="3">
    <source>
        <dbReference type="Proteomes" id="UP000539313"/>
    </source>
</evidence>
<accession>A0A7W3R6J4</accession>
<evidence type="ECO:0000259" key="1">
    <source>
        <dbReference type="Pfam" id="PF10615"/>
    </source>
</evidence>
<dbReference type="RefSeq" id="WP_376766575.1">
    <property type="nucleotide sequence ID" value="NZ_JACJII010000001.1"/>
</dbReference>
<dbReference type="InterPro" id="IPR037119">
    <property type="entry name" value="Haem_oxidase_HugZ-like_sf"/>
</dbReference>
<evidence type="ECO:0000313" key="2">
    <source>
        <dbReference type="EMBL" id="MBA9002233.1"/>
    </source>
</evidence>
<dbReference type="EMBL" id="JACJII010000001">
    <property type="protein sequence ID" value="MBA9002233.1"/>
    <property type="molecule type" value="Genomic_DNA"/>
</dbReference>
<comment type="caution">
    <text evidence="2">The sequence shown here is derived from an EMBL/GenBank/DDBJ whole genome shotgun (WGS) entry which is preliminary data.</text>
</comment>
<protein>
    <submittedName>
        <fullName evidence="2">Putative heme iron utilization protein</fullName>
    </submittedName>
</protein>
<dbReference type="SUPFAM" id="SSF50475">
    <property type="entry name" value="FMN-binding split barrel"/>
    <property type="match status" value="1"/>
</dbReference>